<protein>
    <recommendedName>
        <fullName evidence="4">CopG family transcriptional regulator</fullName>
    </recommendedName>
</protein>
<reference evidence="2 3" key="1">
    <citation type="submission" date="2024-09" db="EMBL/GenBank/DDBJ databases">
        <authorList>
            <person name="Sun Q."/>
            <person name="Mori K."/>
        </authorList>
    </citation>
    <scope>NUCLEOTIDE SEQUENCE [LARGE SCALE GENOMIC DNA]</scope>
    <source>
        <strain evidence="2 3">CCM 7659</strain>
    </source>
</reference>
<evidence type="ECO:0000313" key="3">
    <source>
        <dbReference type="Proteomes" id="UP001589700"/>
    </source>
</evidence>
<evidence type="ECO:0000256" key="1">
    <source>
        <dbReference type="SAM" id="MobiDB-lite"/>
    </source>
</evidence>
<feature type="region of interest" description="Disordered" evidence="1">
    <location>
        <begin position="1"/>
        <end position="47"/>
    </location>
</feature>
<feature type="compositionally biased region" description="Basic and acidic residues" evidence="1">
    <location>
        <begin position="9"/>
        <end position="24"/>
    </location>
</feature>
<gene>
    <name evidence="2" type="ORF">ACFFVD_05520</name>
</gene>
<dbReference type="EMBL" id="JBHMDY010000004">
    <property type="protein sequence ID" value="MFB9259257.1"/>
    <property type="molecule type" value="Genomic_DNA"/>
</dbReference>
<name>A0ABV5JNE1_9ACTN</name>
<evidence type="ECO:0008006" key="4">
    <source>
        <dbReference type="Google" id="ProtNLM"/>
    </source>
</evidence>
<organism evidence="2 3">
    <name type="scientific">Dietzia aerolata</name>
    <dbReference type="NCBI Taxonomy" id="595984"/>
    <lineage>
        <taxon>Bacteria</taxon>
        <taxon>Bacillati</taxon>
        <taxon>Actinomycetota</taxon>
        <taxon>Actinomycetes</taxon>
        <taxon>Mycobacteriales</taxon>
        <taxon>Dietziaceae</taxon>
        <taxon>Dietzia</taxon>
    </lineage>
</organism>
<dbReference type="Proteomes" id="UP001589700">
    <property type="component" value="Unassembled WGS sequence"/>
</dbReference>
<keyword evidence="3" id="KW-1185">Reference proteome</keyword>
<proteinExistence type="predicted"/>
<comment type="caution">
    <text evidence="2">The sequence shown here is derived from an EMBL/GenBank/DDBJ whole genome shotgun (WGS) entry which is preliminary data.</text>
</comment>
<sequence>MATSIDPDLAARLRAESEAGKDDPYPEGVTGARPNRQRSKVYSVRLSPQEQDDLRRLAEAKHLPASTLVRSWILERLDAERSA</sequence>
<evidence type="ECO:0000313" key="2">
    <source>
        <dbReference type="EMBL" id="MFB9259257.1"/>
    </source>
</evidence>
<accession>A0ABV5JNE1</accession>
<dbReference type="RefSeq" id="WP_206682321.1">
    <property type="nucleotide sequence ID" value="NZ_JAALDM010000290.1"/>
</dbReference>